<keyword evidence="13" id="KW-0456">Lyase</keyword>
<dbReference type="InterPro" id="IPR036008">
    <property type="entry name" value="Aconitase_4Fe-4S_dom"/>
</dbReference>
<feature type="domain" description="Aconitase/3-isopropylmalate dehydratase large subunit alpha/beta/alpha" evidence="15">
    <location>
        <begin position="6"/>
        <end position="455"/>
    </location>
</feature>
<dbReference type="InterPro" id="IPR015931">
    <property type="entry name" value="Acnase/IPM_dHydase_lsu_aba_1/3"/>
</dbReference>
<dbReference type="Pfam" id="PF00330">
    <property type="entry name" value="Aconitase"/>
    <property type="match status" value="1"/>
</dbReference>
<accession>A0ABS3KKM3</accession>
<dbReference type="Proteomes" id="UP001518989">
    <property type="component" value="Unassembled WGS sequence"/>
</dbReference>
<dbReference type="EC" id="4.2.1.33" evidence="6"/>
<comment type="pathway">
    <text evidence="4">Amino-acid biosynthesis; L-leucine biosynthesis; L-leucine from 3-methyl-2-oxobutanoate: step 2/4.</text>
</comment>
<reference evidence="16 17" key="1">
    <citation type="submission" date="2020-09" db="EMBL/GenBank/DDBJ databases">
        <title>Roseomonas.</title>
        <authorList>
            <person name="Zhu W."/>
        </authorList>
    </citation>
    <scope>NUCLEOTIDE SEQUENCE [LARGE SCALE GENOMIC DNA]</scope>
    <source>
        <strain evidence="16 17">573</strain>
    </source>
</reference>
<evidence type="ECO:0000256" key="7">
    <source>
        <dbReference type="ARBA" id="ARBA00022430"/>
    </source>
</evidence>
<comment type="caution">
    <text evidence="16">The sequence shown here is derived from an EMBL/GenBank/DDBJ whole genome shotgun (WGS) entry which is preliminary data.</text>
</comment>
<dbReference type="InterPro" id="IPR050067">
    <property type="entry name" value="IPM_dehydratase_rel_enz"/>
</dbReference>
<comment type="function">
    <text evidence="3">Catalyzes the isomerization between 2-isopropylmalate and 3-isopropylmalate, via the formation of 2-isopropylmaleate.</text>
</comment>
<evidence type="ECO:0000256" key="1">
    <source>
        <dbReference type="ARBA" id="ARBA00000491"/>
    </source>
</evidence>
<evidence type="ECO:0000259" key="15">
    <source>
        <dbReference type="Pfam" id="PF00330"/>
    </source>
</evidence>
<name>A0ABS3KKM3_9PROT</name>
<evidence type="ECO:0000256" key="11">
    <source>
        <dbReference type="ARBA" id="ARBA00023004"/>
    </source>
</evidence>
<evidence type="ECO:0000256" key="14">
    <source>
        <dbReference type="ARBA" id="ARBA00023304"/>
    </source>
</evidence>
<comment type="subunit">
    <text evidence="5">Heterodimer of LeuC and LeuD.</text>
</comment>
<dbReference type="NCBIfam" id="NF004016">
    <property type="entry name" value="PRK05478.1"/>
    <property type="match status" value="1"/>
</dbReference>
<keyword evidence="8" id="KW-0004">4Fe-4S</keyword>
<protein>
    <recommendedName>
        <fullName evidence="6">3-isopropylmalate dehydratase</fullName>
        <ecNumber evidence="6">4.2.1.33</ecNumber>
    </recommendedName>
</protein>
<keyword evidence="17" id="KW-1185">Reference proteome</keyword>
<evidence type="ECO:0000313" key="17">
    <source>
        <dbReference type="Proteomes" id="UP001518989"/>
    </source>
</evidence>
<keyword evidence="11" id="KW-0408">Iron</keyword>
<evidence type="ECO:0000256" key="8">
    <source>
        <dbReference type="ARBA" id="ARBA00022485"/>
    </source>
</evidence>
<dbReference type="RefSeq" id="WP_207415396.1">
    <property type="nucleotide sequence ID" value="NZ_CP061179.1"/>
</dbReference>
<proteinExistence type="predicted"/>
<evidence type="ECO:0000313" key="16">
    <source>
        <dbReference type="EMBL" id="MBO1078009.1"/>
    </source>
</evidence>
<evidence type="ECO:0000256" key="3">
    <source>
        <dbReference type="ARBA" id="ARBA00002695"/>
    </source>
</evidence>
<keyword evidence="10" id="KW-0479">Metal-binding</keyword>
<dbReference type="Gene3D" id="3.30.499.10">
    <property type="entry name" value="Aconitase, domain 3"/>
    <property type="match status" value="2"/>
</dbReference>
<gene>
    <name evidence="16" type="ORF">IAI61_03130</name>
</gene>
<evidence type="ECO:0000256" key="9">
    <source>
        <dbReference type="ARBA" id="ARBA00022605"/>
    </source>
</evidence>
<dbReference type="PROSITE" id="PS00450">
    <property type="entry name" value="ACONITASE_1"/>
    <property type="match status" value="1"/>
</dbReference>
<evidence type="ECO:0000256" key="13">
    <source>
        <dbReference type="ARBA" id="ARBA00023239"/>
    </source>
</evidence>
<dbReference type="InterPro" id="IPR018136">
    <property type="entry name" value="Aconitase_4Fe-4S_BS"/>
</dbReference>
<keyword evidence="12" id="KW-0411">Iron-sulfur</keyword>
<comment type="cofactor">
    <cofactor evidence="2">
        <name>[4Fe-4S] cluster</name>
        <dbReference type="ChEBI" id="CHEBI:49883"/>
    </cofactor>
</comment>
<dbReference type="PANTHER" id="PTHR43822:SF9">
    <property type="entry name" value="3-ISOPROPYLMALATE DEHYDRATASE"/>
    <property type="match status" value="1"/>
</dbReference>
<dbReference type="PANTHER" id="PTHR43822">
    <property type="entry name" value="HOMOACONITASE, MITOCHONDRIAL-RELATED"/>
    <property type="match status" value="1"/>
</dbReference>
<evidence type="ECO:0000256" key="4">
    <source>
        <dbReference type="ARBA" id="ARBA00004729"/>
    </source>
</evidence>
<keyword evidence="7" id="KW-0432">Leucine biosynthesis</keyword>
<evidence type="ECO:0000256" key="12">
    <source>
        <dbReference type="ARBA" id="ARBA00023014"/>
    </source>
</evidence>
<dbReference type="InterPro" id="IPR001030">
    <property type="entry name" value="Acoase/IPM_deHydtase_lsu_aba"/>
</dbReference>
<dbReference type="SUPFAM" id="SSF53732">
    <property type="entry name" value="Aconitase iron-sulfur domain"/>
    <property type="match status" value="1"/>
</dbReference>
<dbReference type="NCBIfam" id="NF009116">
    <property type="entry name" value="PRK12466.1"/>
    <property type="match status" value="1"/>
</dbReference>
<sequence>MPTLFDKIWDSHVVGVREDGRVLVYVDRNVIHDLHAPHAFGKLRAAGRAARRPELTVAVTDHTVDTRPNRTAASNPQATASLAATRAGAEDFGLHLIGLDSPVQGIVHVVSPELGIALPGSTVACPDSHACTVGGIGALGLATGTTELVHVLATQTLALHKPKQMRITLEGALAPGVTAKDLILFLIGHYGSTLARGHAVEFAGPVARALPVEARLTLCNMITELGGRTGLVAPDETVFAWLEGRPCAPTGPELAAARTAWRDLATDAEAVFDHDLSVDCSALEPQITWGIDPTHVIGISGHVPDPALAAPEDREALGRALAYMQLAPGQPIAGLPVDRVFIGSCTNARLSDLQAAAALLDGRRVAPGVEAAVVPGSSAVKQEAERLGLHRMFLDAGFEWRESGCSMCAGVNGDEGRSGQRIVSTTNRNFAGRQGAGVMTHLASPAMAVAAALSGHIADPRARAPR</sequence>
<evidence type="ECO:0000256" key="2">
    <source>
        <dbReference type="ARBA" id="ARBA00001966"/>
    </source>
</evidence>
<dbReference type="EMBL" id="JACTNG010000001">
    <property type="protein sequence ID" value="MBO1078009.1"/>
    <property type="molecule type" value="Genomic_DNA"/>
</dbReference>
<organism evidence="16 17">
    <name type="scientific">Roseomonas haemaphysalidis</name>
    <dbReference type="NCBI Taxonomy" id="2768162"/>
    <lineage>
        <taxon>Bacteria</taxon>
        <taxon>Pseudomonadati</taxon>
        <taxon>Pseudomonadota</taxon>
        <taxon>Alphaproteobacteria</taxon>
        <taxon>Acetobacterales</taxon>
        <taxon>Roseomonadaceae</taxon>
        <taxon>Roseomonas</taxon>
    </lineage>
</organism>
<dbReference type="PRINTS" id="PR00415">
    <property type="entry name" value="ACONITASE"/>
</dbReference>
<keyword evidence="9" id="KW-0028">Amino-acid biosynthesis</keyword>
<evidence type="ECO:0000256" key="5">
    <source>
        <dbReference type="ARBA" id="ARBA00011271"/>
    </source>
</evidence>
<evidence type="ECO:0000256" key="6">
    <source>
        <dbReference type="ARBA" id="ARBA00011998"/>
    </source>
</evidence>
<keyword evidence="14" id="KW-0100">Branched-chain amino acid biosynthesis</keyword>
<evidence type="ECO:0000256" key="10">
    <source>
        <dbReference type="ARBA" id="ARBA00022723"/>
    </source>
</evidence>
<comment type="catalytic activity">
    <reaction evidence="1">
        <text>(2R,3S)-3-isopropylmalate = (2S)-2-isopropylmalate</text>
        <dbReference type="Rhea" id="RHEA:32287"/>
        <dbReference type="ChEBI" id="CHEBI:1178"/>
        <dbReference type="ChEBI" id="CHEBI:35121"/>
        <dbReference type="EC" id="4.2.1.33"/>
    </reaction>
</comment>